<accession>A0A4Y2REB3</accession>
<evidence type="ECO:0000313" key="2">
    <source>
        <dbReference type="Proteomes" id="UP000499080"/>
    </source>
</evidence>
<protein>
    <recommendedName>
        <fullName evidence="3">Peptidase aspartic putative domain-containing protein</fullName>
    </recommendedName>
</protein>
<proteinExistence type="predicted"/>
<organism evidence="1 2">
    <name type="scientific">Araneus ventricosus</name>
    <name type="common">Orbweaver spider</name>
    <name type="synonym">Epeira ventricosa</name>
    <dbReference type="NCBI Taxonomy" id="182803"/>
    <lineage>
        <taxon>Eukaryota</taxon>
        <taxon>Metazoa</taxon>
        <taxon>Ecdysozoa</taxon>
        <taxon>Arthropoda</taxon>
        <taxon>Chelicerata</taxon>
        <taxon>Arachnida</taxon>
        <taxon>Araneae</taxon>
        <taxon>Araneomorphae</taxon>
        <taxon>Entelegynae</taxon>
        <taxon>Araneoidea</taxon>
        <taxon>Araneidae</taxon>
        <taxon>Araneus</taxon>
    </lineage>
</organism>
<sequence length="211" mass="24098">MKKVLEMNITLTDVCEKSQPVQVLIGADLFGKFLTGQRRVLPCGLVAIETSLRWTWCGKVPENRVTSSDAMLVTSLFVKDRDILDLWKLDSIGIKDPIEKLSKKKREDLTKEHFLQSVRRLESTTKKLFNENLYDAYEGKWLHEGIIEEVPVNETILSGYYLLHRPVLIESSTTPIRPVFDAYVRLKGHPSLNESLHSGPNLIELIPDILL</sequence>
<evidence type="ECO:0008006" key="3">
    <source>
        <dbReference type="Google" id="ProtNLM"/>
    </source>
</evidence>
<name>A0A4Y2REB3_ARAVE</name>
<reference evidence="1 2" key="1">
    <citation type="journal article" date="2019" name="Sci. Rep.">
        <title>Orb-weaving spider Araneus ventricosus genome elucidates the spidroin gene catalogue.</title>
        <authorList>
            <person name="Kono N."/>
            <person name="Nakamura H."/>
            <person name="Ohtoshi R."/>
            <person name="Moran D.A.P."/>
            <person name="Shinohara A."/>
            <person name="Yoshida Y."/>
            <person name="Fujiwara M."/>
            <person name="Mori M."/>
            <person name="Tomita M."/>
            <person name="Arakawa K."/>
        </authorList>
    </citation>
    <scope>NUCLEOTIDE SEQUENCE [LARGE SCALE GENOMIC DNA]</scope>
</reference>
<dbReference type="Proteomes" id="UP000499080">
    <property type="component" value="Unassembled WGS sequence"/>
</dbReference>
<evidence type="ECO:0000313" key="1">
    <source>
        <dbReference type="EMBL" id="GBN73776.1"/>
    </source>
</evidence>
<gene>
    <name evidence="1" type="ORF">AVEN_244545_1</name>
</gene>
<dbReference type="EMBL" id="BGPR01016666">
    <property type="protein sequence ID" value="GBN73776.1"/>
    <property type="molecule type" value="Genomic_DNA"/>
</dbReference>
<dbReference type="AlphaFoldDB" id="A0A4Y2REB3"/>
<comment type="caution">
    <text evidence="1">The sequence shown here is derived from an EMBL/GenBank/DDBJ whole genome shotgun (WGS) entry which is preliminary data.</text>
</comment>
<keyword evidence="2" id="KW-1185">Reference proteome</keyword>